<dbReference type="Pfam" id="PF13505">
    <property type="entry name" value="OMP_b-brl"/>
    <property type="match status" value="1"/>
</dbReference>
<dbReference type="SUPFAM" id="SSF56925">
    <property type="entry name" value="OMPA-like"/>
    <property type="match status" value="1"/>
</dbReference>
<dbReference type="EMBL" id="DS267819">
    <property type="protein sequence ID" value="EDN57343.1"/>
    <property type="molecule type" value="Genomic_DNA"/>
</dbReference>
<dbReference type="InterPro" id="IPR011250">
    <property type="entry name" value="OMP/PagP_B-barrel"/>
</dbReference>
<protein>
    <recommendedName>
        <fullName evidence="2">Outer membrane protein beta-barrel domain-containing protein</fullName>
    </recommendedName>
</protein>
<dbReference type="Gene3D" id="2.40.160.20">
    <property type="match status" value="1"/>
</dbReference>
<proteinExistence type="predicted"/>
<evidence type="ECO:0000313" key="3">
    <source>
        <dbReference type="EMBL" id="EDN57343.1"/>
    </source>
</evidence>
<name>A0ABM9WVN5_VIBAE</name>
<reference evidence="4" key="1">
    <citation type="submission" date="2006-10" db="EMBL/GenBank/DDBJ databases">
        <authorList>
            <person name="Heidelberg J."/>
            <person name="Sebastian Y."/>
        </authorList>
    </citation>
    <scope>NUCLEOTIDE SEQUENCE [LARGE SCALE GENOMIC DNA]</scope>
    <source>
        <strain evidence="4">EX25</strain>
    </source>
</reference>
<organism evidence="3 4">
    <name type="scientific">Vibrio antiquarius (strain Ex25)</name>
    <dbReference type="NCBI Taxonomy" id="150340"/>
    <lineage>
        <taxon>Bacteria</taxon>
        <taxon>Pseudomonadati</taxon>
        <taxon>Pseudomonadota</taxon>
        <taxon>Gammaproteobacteria</taxon>
        <taxon>Vibrionales</taxon>
        <taxon>Vibrionaceae</taxon>
        <taxon>Vibrio</taxon>
        <taxon>Vibrio diabolicus subgroup</taxon>
    </lineage>
</organism>
<keyword evidence="4" id="KW-1185">Reference proteome</keyword>
<keyword evidence="1" id="KW-0732">Signal</keyword>
<dbReference type="InterPro" id="IPR027385">
    <property type="entry name" value="Beta-barrel_OMP"/>
</dbReference>
<accession>A0ABM9WVN5</accession>
<evidence type="ECO:0000313" key="4">
    <source>
        <dbReference type="Proteomes" id="UP000242664"/>
    </source>
</evidence>
<gene>
    <name evidence="3" type="ORF">VEx25_0633</name>
</gene>
<dbReference type="Proteomes" id="UP000242664">
    <property type="component" value="Unassembled WGS sequence"/>
</dbReference>
<sequence>MLPILLIKLILTQLITTVFYKGYRQVMKNAILLLSALTISVPTFAAQEQTHQSYFYLGTGNVGFDTPYFGSDRDNEWSTPHITVGWGYHVNQYLAFEGVLRYSQNELKNDKLKTDLDLHYYQAGMSAVLTSDNLGDTPLSLFGRVTALGTQAEMYVPNQQKVTDDSGALFNIGAGVHWDMSKDIWLRAEYIYNVADMGFEDFYDSYEGVQVSLGKRF</sequence>
<evidence type="ECO:0000259" key="2">
    <source>
        <dbReference type="Pfam" id="PF13505"/>
    </source>
</evidence>
<feature type="domain" description="Outer membrane protein beta-barrel" evidence="2">
    <location>
        <begin position="32"/>
        <end position="217"/>
    </location>
</feature>
<evidence type="ECO:0000256" key="1">
    <source>
        <dbReference type="ARBA" id="ARBA00022729"/>
    </source>
</evidence>